<keyword evidence="3" id="KW-1185">Reference proteome</keyword>
<name>A0A4Y7TJE8_COPMI</name>
<proteinExistence type="predicted"/>
<evidence type="ECO:0000256" key="1">
    <source>
        <dbReference type="SAM" id="MobiDB-lite"/>
    </source>
</evidence>
<dbReference type="AlphaFoldDB" id="A0A4Y7TJE8"/>
<sequence>MLQYMRMTGAEAPVTTAFHHRLSDAQPSTSAHASRHQRPSRAATPGSPATWPPSKGGSDLDDAILLKCNSHHRL</sequence>
<reference evidence="2 3" key="1">
    <citation type="journal article" date="2019" name="Nat. Ecol. Evol.">
        <title>Megaphylogeny resolves global patterns of mushroom evolution.</title>
        <authorList>
            <person name="Varga T."/>
            <person name="Krizsan K."/>
            <person name="Foldi C."/>
            <person name="Dima B."/>
            <person name="Sanchez-Garcia M."/>
            <person name="Sanchez-Ramirez S."/>
            <person name="Szollosi G.J."/>
            <person name="Szarkandi J.G."/>
            <person name="Papp V."/>
            <person name="Albert L."/>
            <person name="Andreopoulos W."/>
            <person name="Angelini C."/>
            <person name="Antonin V."/>
            <person name="Barry K.W."/>
            <person name="Bougher N.L."/>
            <person name="Buchanan P."/>
            <person name="Buyck B."/>
            <person name="Bense V."/>
            <person name="Catcheside P."/>
            <person name="Chovatia M."/>
            <person name="Cooper J."/>
            <person name="Damon W."/>
            <person name="Desjardin D."/>
            <person name="Finy P."/>
            <person name="Geml J."/>
            <person name="Haridas S."/>
            <person name="Hughes K."/>
            <person name="Justo A."/>
            <person name="Karasinski D."/>
            <person name="Kautmanova I."/>
            <person name="Kiss B."/>
            <person name="Kocsube S."/>
            <person name="Kotiranta H."/>
            <person name="LaButti K.M."/>
            <person name="Lechner B.E."/>
            <person name="Liimatainen K."/>
            <person name="Lipzen A."/>
            <person name="Lukacs Z."/>
            <person name="Mihaltcheva S."/>
            <person name="Morgado L.N."/>
            <person name="Niskanen T."/>
            <person name="Noordeloos M.E."/>
            <person name="Ohm R.A."/>
            <person name="Ortiz-Santana B."/>
            <person name="Ovrebo C."/>
            <person name="Racz N."/>
            <person name="Riley R."/>
            <person name="Savchenko A."/>
            <person name="Shiryaev A."/>
            <person name="Soop K."/>
            <person name="Spirin V."/>
            <person name="Szebenyi C."/>
            <person name="Tomsovsky M."/>
            <person name="Tulloss R.E."/>
            <person name="Uehling J."/>
            <person name="Grigoriev I.V."/>
            <person name="Vagvolgyi C."/>
            <person name="Papp T."/>
            <person name="Martin F.M."/>
            <person name="Miettinen O."/>
            <person name="Hibbett D.S."/>
            <person name="Nagy L.G."/>
        </authorList>
    </citation>
    <scope>NUCLEOTIDE SEQUENCE [LARGE SCALE GENOMIC DNA]</scope>
    <source>
        <strain evidence="2 3">FP101781</strain>
    </source>
</reference>
<feature type="region of interest" description="Disordered" evidence="1">
    <location>
        <begin position="15"/>
        <end position="62"/>
    </location>
</feature>
<accession>A0A4Y7TJE8</accession>
<protein>
    <submittedName>
        <fullName evidence="2">Uncharacterized protein</fullName>
    </submittedName>
</protein>
<dbReference type="EMBL" id="QPFP01000010">
    <property type="protein sequence ID" value="TEB34101.1"/>
    <property type="molecule type" value="Genomic_DNA"/>
</dbReference>
<comment type="caution">
    <text evidence="2">The sequence shown here is derived from an EMBL/GenBank/DDBJ whole genome shotgun (WGS) entry which is preliminary data.</text>
</comment>
<evidence type="ECO:0000313" key="3">
    <source>
        <dbReference type="Proteomes" id="UP000298030"/>
    </source>
</evidence>
<dbReference type="Proteomes" id="UP000298030">
    <property type="component" value="Unassembled WGS sequence"/>
</dbReference>
<evidence type="ECO:0000313" key="2">
    <source>
        <dbReference type="EMBL" id="TEB34101.1"/>
    </source>
</evidence>
<organism evidence="2 3">
    <name type="scientific">Coprinellus micaceus</name>
    <name type="common">Glistening ink-cap mushroom</name>
    <name type="synonym">Coprinus micaceus</name>
    <dbReference type="NCBI Taxonomy" id="71717"/>
    <lineage>
        <taxon>Eukaryota</taxon>
        <taxon>Fungi</taxon>
        <taxon>Dikarya</taxon>
        <taxon>Basidiomycota</taxon>
        <taxon>Agaricomycotina</taxon>
        <taxon>Agaricomycetes</taxon>
        <taxon>Agaricomycetidae</taxon>
        <taxon>Agaricales</taxon>
        <taxon>Agaricineae</taxon>
        <taxon>Psathyrellaceae</taxon>
        <taxon>Coprinellus</taxon>
    </lineage>
</organism>
<gene>
    <name evidence="2" type="ORF">FA13DRAFT_1729576</name>
</gene>